<evidence type="ECO:0000313" key="2">
    <source>
        <dbReference type="Proteomes" id="UP001281147"/>
    </source>
</evidence>
<reference evidence="1" key="1">
    <citation type="submission" date="2023-07" db="EMBL/GenBank/DDBJ databases">
        <title>Black Yeasts Isolated from many extreme environments.</title>
        <authorList>
            <person name="Coleine C."/>
            <person name="Stajich J.E."/>
            <person name="Selbmann L."/>
        </authorList>
    </citation>
    <scope>NUCLEOTIDE SEQUENCE</scope>
    <source>
        <strain evidence="1">CCFEE 5714</strain>
    </source>
</reference>
<proteinExistence type="predicted"/>
<dbReference type="Proteomes" id="UP001281147">
    <property type="component" value="Unassembled WGS sequence"/>
</dbReference>
<protein>
    <submittedName>
        <fullName evidence="1">Uncharacterized protein</fullName>
    </submittedName>
</protein>
<gene>
    <name evidence="1" type="ORF">LTR37_011295</name>
</gene>
<dbReference type="EMBL" id="JAUTXU010000098">
    <property type="protein sequence ID" value="KAK3708774.1"/>
    <property type="molecule type" value="Genomic_DNA"/>
</dbReference>
<sequence length="204" mass="23259">MYTDEAQNSFRFLDLPPELRLRVYHFYFAPSSYPEPDLLLFRRHMPPSKLTTICRQVHAETQAICERARAEFLRDTVFSLDAPARRPPHWAEMSPEGEAIMDAVQGLQRAFQIHIRTVNFRLLDAQGRYNYHIRVVARVLSDGAIGWTVQVAPIDYHDTDTLERTHSYVLSALRDGPPASVSKHEPTSPGLDVARCLEAACDVI</sequence>
<name>A0ACC3N2I8_9PEZI</name>
<keyword evidence="2" id="KW-1185">Reference proteome</keyword>
<organism evidence="1 2">
    <name type="scientific">Vermiconidia calcicola</name>
    <dbReference type="NCBI Taxonomy" id="1690605"/>
    <lineage>
        <taxon>Eukaryota</taxon>
        <taxon>Fungi</taxon>
        <taxon>Dikarya</taxon>
        <taxon>Ascomycota</taxon>
        <taxon>Pezizomycotina</taxon>
        <taxon>Dothideomycetes</taxon>
        <taxon>Dothideomycetidae</taxon>
        <taxon>Mycosphaerellales</taxon>
        <taxon>Extremaceae</taxon>
        <taxon>Vermiconidia</taxon>
    </lineage>
</organism>
<evidence type="ECO:0000313" key="1">
    <source>
        <dbReference type="EMBL" id="KAK3708774.1"/>
    </source>
</evidence>
<comment type="caution">
    <text evidence="1">The sequence shown here is derived from an EMBL/GenBank/DDBJ whole genome shotgun (WGS) entry which is preliminary data.</text>
</comment>
<accession>A0ACC3N2I8</accession>